<evidence type="ECO:0000313" key="2">
    <source>
        <dbReference type="EMBL" id="MQZ85576.1"/>
    </source>
</evidence>
<name>A0A6A8BYR2_ACIBA</name>
<dbReference type="RefSeq" id="WP_153567862.1">
    <property type="nucleotide sequence ID" value="NZ_VYSM01000042.1"/>
</dbReference>
<evidence type="ECO:0000256" key="1">
    <source>
        <dbReference type="SAM" id="SignalP"/>
    </source>
</evidence>
<proteinExistence type="predicted"/>
<gene>
    <name evidence="2" type="ORF">F4U06_15540</name>
</gene>
<protein>
    <submittedName>
        <fullName evidence="2">Uncharacterized protein</fullName>
    </submittedName>
</protein>
<organism evidence="2">
    <name type="scientific">Acinetobacter baumannii</name>
    <dbReference type="NCBI Taxonomy" id="470"/>
    <lineage>
        <taxon>Bacteria</taxon>
        <taxon>Pseudomonadati</taxon>
        <taxon>Pseudomonadota</taxon>
        <taxon>Gammaproteobacteria</taxon>
        <taxon>Moraxellales</taxon>
        <taxon>Moraxellaceae</taxon>
        <taxon>Acinetobacter</taxon>
        <taxon>Acinetobacter calcoaceticus/baumannii complex</taxon>
    </lineage>
</organism>
<feature type="chain" id="PRO_5025630155" evidence="1">
    <location>
        <begin position="19"/>
        <end position="132"/>
    </location>
</feature>
<dbReference type="AlphaFoldDB" id="A0A6A8BYR2"/>
<reference evidence="2" key="1">
    <citation type="submission" date="2019-09" db="EMBL/GenBank/DDBJ databases">
        <title>Distinct mechanisms of dissemination of NDM-1 metallo-beta-betalactamase in Acinetobacter species spp. in Argentina.</title>
        <authorList>
            <person name="Maria R.S."/>
            <person name="Adams M.D."/>
        </authorList>
    </citation>
    <scope>NUCLEOTIDE SEQUENCE</scope>
    <source>
        <strain evidence="2">AMA47</strain>
    </source>
</reference>
<sequence length="132" mass="15081">MKRLIILFLLAYATSSFAQVPFEVSKSCFVVNGRNITEPCLLSSTNNSTSNFERLTFANTKVFIKESNICSNNDSCVSVGSNLSNLKDATIYYRDLKTKKIIEKPEKDSWTCFKQPIDKLDFCISYINKIYF</sequence>
<keyword evidence="1" id="KW-0732">Signal</keyword>
<feature type="signal peptide" evidence="1">
    <location>
        <begin position="1"/>
        <end position="18"/>
    </location>
</feature>
<comment type="caution">
    <text evidence="2">The sequence shown here is derived from an EMBL/GenBank/DDBJ whole genome shotgun (WGS) entry which is preliminary data.</text>
</comment>
<accession>A0A6A8BYR2</accession>
<dbReference type="EMBL" id="VYSM01000042">
    <property type="protein sequence ID" value="MQZ85576.1"/>
    <property type="molecule type" value="Genomic_DNA"/>
</dbReference>